<name>A0A9R1V3W1_LACSA</name>
<reference evidence="6 7" key="1">
    <citation type="journal article" date="2017" name="Nat. Commun.">
        <title>Genome assembly with in vitro proximity ligation data and whole-genome triplication in lettuce.</title>
        <authorList>
            <person name="Reyes-Chin-Wo S."/>
            <person name="Wang Z."/>
            <person name="Yang X."/>
            <person name="Kozik A."/>
            <person name="Arikit S."/>
            <person name="Song C."/>
            <person name="Xia L."/>
            <person name="Froenicke L."/>
            <person name="Lavelle D.O."/>
            <person name="Truco M.J."/>
            <person name="Xia R."/>
            <person name="Zhu S."/>
            <person name="Xu C."/>
            <person name="Xu H."/>
            <person name="Xu X."/>
            <person name="Cox K."/>
            <person name="Korf I."/>
            <person name="Meyers B.C."/>
            <person name="Michelmore R.W."/>
        </authorList>
    </citation>
    <scope>NUCLEOTIDE SEQUENCE [LARGE SCALE GENOMIC DNA]</scope>
    <source>
        <strain evidence="7">cv. Salinas</strain>
        <tissue evidence="6">Seedlings</tissue>
    </source>
</reference>
<organism evidence="6 7">
    <name type="scientific">Lactuca sativa</name>
    <name type="common">Garden lettuce</name>
    <dbReference type="NCBI Taxonomy" id="4236"/>
    <lineage>
        <taxon>Eukaryota</taxon>
        <taxon>Viridiplantae</taxon>
        <taxon>Streptophyta</taxon>
        <taxon>Embryophyta</taxon>
        <taxon>Tracheophyta</taxon>
        <taxon>Spermatophyta</taxon>
        <taxon>Magnoliopsida</taxon>
        <taxon>eudicotyledons</taxon>
        <taxon>Gunneridae</taxon>
        <taxon>Pentapetalae</taxon>
        <taxon>asterids</taxon>
        <taxon>campanulids</taxon>
        <taxon>Asterales</taxon>
        <taxon>Asteraceae</taxon>
        <taxon>Cichorioideae</taxon>
        <taxon>Cichorieae</taxon>
        <taxon>Lactucinae</taxon>
        <taxon>Lactuca</taxon>
    </lineage>
</organism>
<dbReference type="AlphaFoldDB" id="A0A9R1V3W1"/>
<comment type="caution">
    <text evidence="6">The sequence shown here is derived from an EMBL/GenBank/DDBJ whole genome shotgun (WGS) entry which is preliminary data.</text>
</comment>
<keyword evidence="3" id="KW-0378">Hydrolase</keyword>
<evidence type="ECO:0000256" key="2">
    <source>
        <dbReference type="ARBA" id="ARBA00022670"/>
    </source>
</evidence>
<feature type="compositionally biased region" description="Low complexity" evidence="4">
    <location>
        <begin position="285"/>
        <end position="294"/>
    </location>
</feature>
<evidence type="ECO:0000256" key="4">
    <source>
        <dbReference type="SAM" id="MobiDB-lite"/>
    </source>
</evidence>
<evidence type="ECO:0000313" key="7">
    <source>
        <dbReference type="Proteomes" id="UP000235145"/>
    </source>
</evidence>
<dbReference type="InterPro" id="IPR038765">
    <property type="entry name" value="Papain-like_cys_pep_sf"/>
</dbReference>
<evidence type="ECO:0000259" key="5">
    <source>
        <dbReference type="PROSITE" id="PS50600"/>
    </source>
</evidence>
<dbReference type="GO" id="GO:0008234">
    <property type="term" value="F:cysteine-type peptidase activity"/>
    <property type="evidence" value="ECO:0007669"/>
    <property type="project" value="InterPro"/>
</dbReference>
<dbReference type="InterPro" id="IPR003653">
    <property type="entry name" value="Peptidase_C48_C"/>
</dbReference>
<dbReference type="Gene3D" id="3.40.395.10">
    <property type="entry name" value="Adenoviral Proteinase, Chain A"/>
    <property type="match status" value="1"/>
</dbReference>
<protein>
    <recommendedName>
        <fullName evidence="5">Ubiquitin-like protease family profile domain-containing protein</fullName>
    </recommendedName>
</protein>
<dbReference type="PROSITE" id="PS50600">
    <property type="entry name" value="ULP_PROTEASE"/>
    <property type="match status" value="1"/>
</dbReference>
<evidence type="ECO:0000256" key="1">
    <source>
        <dbReference type="ARBA" id="ARBA00005234"/>
    </source>
</evidence>
<dbReference type="SUPFAM" id="SSF54001">
    <property type="entry name" value="Cysteine proteinases"/>
    <property type="match status" value="1"/>
</dbReference>
<dbReference type="PANTHER" id="PTHR48449:SF1">
    <property type="entry name" value="DUF1985 DOMAIN-CONTAINING PROTEIN"/>
    <property type="match status" value="1"/>
</dbReference>
<keyword evidence="2" id="KW-0645">Protease</keyword>
<feature type="region of interest" description="Disordered" evidence="4">
    <location>
        <begin position="280"/>
        <end position="305"/>
    </location>
</feature>
<comment type="similarity">
    <text evidence="1">Belongs to the peptidase C48 family.</text>
</comment>
<accession>A0A9R1V3W1</accession>
<gene>
    <name evidence="6" type="ORF">LSAT_V11C600300390</name>
</gene>
<feature type="domain" description="Ubiquitin-like protease family profile" evidence="5">
    <location>
        <begin position="503"/>
        <end position="679"/>
    </location>
</feature>
<sequence length="714" mass="83865">MLFVFEVLDGVRRDIFRDTVFGYLLDVPRLQGGGLLFHKMFLHQIRPDPVLSLDGIKRLYFRVCNTKMVYGLEEFCLITGFNFGEYPKNIGKKVCLLRERLFPNHTNSSVKIGDLKSLILNQTFLEVDDVDAVRVCLIYIFFAWGSYLWDFTYDDLEDTWNKINKYLSLLERRQTLKYFVSGFMAPIRIWIYEMLPAVRPCGFVLRKNRDMPRMKRWSGTKKLKWVDVNKIFSKIQEGQPPRQNMLPSDDKMTSCYYMSFQEYVYGERKSVPSLVRDNFRRQDESSSSMSSSGRSHGRGRGSGKHNLDEVLKRLHALEQHVFMNRQPTKVFVEEVNNEEIWNNITFEEPVVFQRKYDERVVQDEVMNKNNTTENIFRDIEDEKELGDWDDDAGNKFDDDVSDEDEVIITGNVDYYDDYGVDGKEVTPDKPRTRKPSQYLCPPCTELHTTPKQKRRAKKKVDIKSTSPVPLPAFAVAHDFSVLRLQPYVPGGEVFIQNYLFHSYDVQHRLFNFVLDRDFWSALFGHTHDGWFESTHITIWYRLLMERRFEGDRHTIMPPNFFVCHALEEGQDGRAFMAVLLPIHSSPNHWLFGELRLVSMEVHIYDSLGRVAYQKFKSDGTFTKFESRVANYLDKINYWARRNIPRIPLNMQFIYEENVPQQSSHLGDCGVFVCMFMEQLVSDQPICELIDPKNATLEFRQRMANFFWGSSLGPM</sequence>
<dbReference type="GO" id="GO:0006508">
    <property type="term" value="P:proteolysis"/>
    <property type="evidence" value="ECO:0007669"/>
    <property type="project" value="UniProtKB-KW"/>
</dbReference>
<evidence type="ECO:0000313" key="6">
    <source>
        <dbReference type="EMBL" id="KAJ0199126.1"/>
    </source>
</evidence>
<keyword evidence="7" id="KW-1185">Reference proteome</keyword>
<dbReference type="PANTHER" id="PTHR48449">
    <property type="entry name" value="DUF1985 DOMAIN-CONTAINING PROTEIN"/>
    <property type="match status" value="1"/>
</dbReference>
<dbReference type="Pfam" id="PF02902">
    <property type="entry name" value="Peptidase_C48"/>
    <property type="match status" value="1"/>
</dbReference>
<evidence type="ECO:0000256" key="3">
    <source>
        <dbReference type="ARBA" id="ARBA00022801"/>
    </source>
</evidence>
<dbReference type="EMBL" id="NBSK02000006">
    <property type="protein sequence ID" value="KAJ0199126.1"/>
    <property type="molecule type" value="Genomic_DNA"/>
</dbReference>
<proteinExistence type="inferred from homology"/>
<dbReference type="Proteomes" id="UP000235145">
    <property type="component" value="Unassembled WGS sequence"/>
</dbReference>